<evidence type="ECO:0000256" key="1">
    <source>
        <dbReference type="SAM" id="MobiDB-lite"/>
    </source>
</evidence>
<accession>A0ABD6EF74</accession>
<evidence type="ECO:0000313" key="2">
    <source>
        <dbReference type="EMBL" id="MFH4978306.1"/>
    </source>
</evidence>
<dbReference type="PANTHER" id="PTHR21397:SF2">
    <property type="entry name" value="CHROMATIN COMPLEXES SUBUNIT BAP18"/>
    <property type="match status" value="1"/>
</dbReference>
<feature type="compositionally biased region" description="Polar residues" evidence="1">
    <location>
        <begin position="21"/>
        <end position="30"/>
    </location>
</feature>
<evidence type="ECO:0000313" key="3">
    <source>
        <dbReference type="Proteomes" id="UP001608902"/>
    </source>
</evidence>
<reference evidence="2 3" key="1">
    <citation type="submission" date="2024-08" db="EMBL/GenBank/DDBJ databases">
        <title>Gnathostoma spinigerum genome.</title>
        <authorList>
            <person name="Gonzalez-Bertolin B."/>
            <person name="Monzon S."/>
            <person name="Zaballos A."/>
            <person name="Jimenez P."/>
            <person name="Dekumyoy P."/>
            <person name="Varona S."/>
            <person name="Cuesta I."/>
            <person name="Sumanam S."/>
            <person name="Adisakwattana P."/>
            <person name="Gasser R.B."/>
            <person name="Hernandez-Gonzalez A."/>
            <person name="Young N.D."/>
            <person name="Perteguer M.J."/>
        </authorList>
    </citation>
    <scope>NUCLEOTIDE SEQUENCE [LARGE SCALE GENOMIC DNA]</scope>
    <source>
        <strain evidence="2">AL3</strain>
        <tissue evidence="2">Liver</tissue>
    </source>
</reference>
<sequence length="243" mass="25891">MIRNFSNPGSSVPSTSGTGALPQQAQQDLTSRTSAKVAEVFLTAGHAFQKLGDLTMQLHMKPDDSDENKWTDKDIDKLREALTRFAHELDNISESVTTRTTKLIKMDLKRRATAVDDLVPAPSVSKRPATNNHIILPSNPVKRTLTSLGPATSSSVITASPSLSSNALSGTRGVSYSPRPRYVPVASVTPTSVTSVPSVAATVTLRSSMAVTDQSQAPVLSLDSSRHFVNTTDLHPDIGPAGF</sequence>
<protein>
    <submittedName>
        <fullName evidence="2">Uncharacterized protein</fullName>
    </submittedName>
</protein>
<gene>
    <name evidence="2" type="ORF">AB6A40_005015</name>
</gene>
<feature type="compositionally biased region" description="Low complexity" evidence="1">
    <location>
        <begin position="1"/>
        <end position="19"/>
    </location>
</feature>
<comment type="caution">
    <text evidence="2">The sequence shown here is derived from an EMBL/GenBank/DDBJ whole genome shotgun (WGS) entry which is preliminary data.</text>
</comment>
<organism evidence="2 3">
    <name type="scientific">Gnathostoma spinigerum</name>
    <dbReference type="NCBI Taxonomy" id="75299"/>
    <lineage>
        <taxon>Eukaryota</taxon>
        <taxon>Metazoa</taxon>
        <taxon>Ecdysozoa</taxon>
        <taxon>Nematoda</taxon>
        <taxon>Chromadorea</taxon>
        <taxon>Rhabditida</taxon>
        <taxon>Spirurina</taxon>
        <taxon>Gnathostomatomorpha</taxon>
        <taxon>Gnathostomatoidea</taxon>
        <taxon>Gnathostomatidae</taxon>
        <taxon>Gnathostoma</taxon>
    </lineage>
</organism>
<feature type="region of interest" description="Disordered" evidence="1">
    <location>
        <begin position="1"/>
        <end position="30"/>
    </location>
</feature>
<dbReference type="Proteomes" id="UP001608902">
    <property type="component" value="Unassembled WGS sequence"/>
</dbReference>
<dbReference type="PANTHER" id="PTHR21397">
    <property type="entry name" value="CHROMATIN COMPLEXES SUBUNIT BAP18-RELATED"/>
    <property type="match status" value="1"/>
</dbReference>
<dbReference type="AlphaFoldDB" id="A0ABD6EF74"/>
<name>A0ABD6EF74_9BILA</name>
<proteinExistence type="predicted"/>
<dbReference type="EMBL" id="JBGFUD010003064">
    <property type="protein sequence ID" value="MFH4978306.1"/>
    <property type="molecule type" value="Genomic_DNA"/>
</dbReference>
<keyword evidence="3" id="KW-1185">Reference proteome</keyword>